<dbReference type="PROSITE" id="PS51686">
    <property type="entry name" value="SAM_MT_RSMB_NOP"/>
    <property type="match status" value="1"/>
</dbReference>
<dbReference type="PRINTS" id="PR02008">
    <property type="entry name" value="RCMTFAMILY"/>
</dbReference>
<organism evidence="8 9">
    <name type="scientific">Acaromyces ingoldii</name>
    <dbReference type="NCBI Taxonomy" id="215250"/>
    <lineage>
        <taxon>Eukaryota</taxon>
        <taxon>Fungi</taxon>
        <taxon>Dikarya</taxon>
        <taxon>Basidiomycota</taxon>
        <taxon>Ustilaginomycotina</taxon>
        <taxon>Exobasidiomycetes</taxon>
        <taxon>Exobasidiales</taxon>
        <taxon>Cryptobasidiaceae</taxon>
        <taxon>Acaromyces</taxon>
    </lineage>
</organism>
<dbReference type="Gene3D" id="3.40.50.150">
    <property type="entry name" value="Vaccinia Virus protein VP39"/>
    <property type="match status" value="1"/>
</dbReference>
<keyword evidence="1 5" id="KW-0489">Methyltransferase</keyword>
<dbReference type="InterPro" id="IPR049560">
    <property type="entry name" value="MeTrfase_RsmB-F_NOP2_cat"/>
</dbReference>
<reference evidence="8 9" key="1">
    <citation type="journal article" date="2018" name="Mol. Biol. Evol.">
        <title>Broad Genomic Sampling Reveals a Smut Pathogenic Ancestry of the Fungal Clade Ustilaginomycotina.</title>
        <authorList>
            <person name="Kijpornyongpan T."/>
            <person name="Mondo S.J."/>
            <person name="Barry K."/>
            <person name="Sandor L."/>
            <person name="Lee J."/>
            <person name="Lipzen A."/>
            <person name="Pangilinan J."/>
            <person name="LaButti K."/>
            <person name="Hainaut M."/>
            <person name="Henrissat B."/>
            <person name="Grigoriev I.V."/>
            <person name="Spatafora J.W."/>
            <person name="Aime M.C."/>
        </authorList>
    </citation>
    <scope>NUCLEOTIDE SEQUENCE [LARGE SCALE GENOMIC DNA]</scope>
    <source>
        <strain evidence="8 9">MCA 4198</strain>
    </source>
</reference>
<evidence type="ECO:0000313" key="9">
    <source>
        <dbReference type="Proteomes" id="UP000245768"/>
    </source>
</evidence>
<dbReference type="GO" id="GO:0008173">
    <property type="term" value="F:RNA methyltransferase activity"/>
    <property type="evidence" value="ECO:0007669"/>
    <property type="project" value="InterPro"/>
</dbReference>
<dbReference type="InterPro" id="IPR049561">
    <property type="entry name" value="NSUN5_7_fdxn-like"/>
</dbReference>
<feature type="binding site" evidence="5">
    <location>
        <position position="338"/>
    </location>
    <ligand>
        <name>S-adenosyl-L-methionine</name>
        <dbReference type="ChEBI" id="CHEBI:59789"/>
    </ligand>
</feature>
<dbReference type="InterPro" id="IPR023267">
    <property type="entry name" value="RCMT"/>
</dbReference>
<evidence type="ECO:0000313" key="8">
    <source>
        <dbReference type="EMBL" id="PWN87069.1"/>
    </source>
</evidence>
<dbReference type="GO" id="GO:0003723">
    <property type="term" value="F:RNA binding"/>
    <property type="evidence" value="ECO:0007669"/>
    <property type="project" value="UniProtKB-UniRule"/>
</dbReference>
<evidence type="ECO:0000256" key="4">
    <source>
        <dbReference type="ARBA" id="ARBA00022884"/>
    </source>
</evidence>
<feature type="compositionally biased region" description="Basic residues" evidence="6">
    <location>
        <begin position="500"/>
        <end position="520"/>
    </location>
</feature>
<dbReference type="RefSeq" id="XP_025374267.1">
    <property type="nucleotide sequence ID" value="XM_025522840.1"/>
</dbReference>
<dbReference type="Gene3D" id="3.30.70.1170">
    <property type="entry name" value="Sun protein, domain 3"/>
    <property type="match status" value="1"/>
</dbReference>
<gene>
    <name evidence="8" type="ORF">FA10DRAFT_269676</name>
</gene>
<evidence type="ECO:0000256" key="1">
    <source>
        <dbReference type="ARBA" id="ARBA00022603"/>
    </source>
</evidence>
<protein>
    <submittedName>
        <fullName evidence="8">S-adenosyl-L-methionine-dependent methyltransferase</fullName>
    </submittedName>
</protein>
<proteinExistence type="inferred from homology"/>
<evidence type="ECO:0000256" key="2">
    <source>
        <dbReference type="ARBA" id="ARBA00022679"/>
    </source>
</evidence>
<keyword evidence="3 5" id="KW-0949">S-adenosyl-L-methionine</keyword>
<feature type="active site" description="Nucleophile" evidence="5">
    <location>
        <position position="402"/>
    </location>
</feature>
<dbReference type="GO" id="GO:0070475">
    <property type="term" value="P:rRNA base methylation"/>
    <property type="evidence" value="ECO:0007669"/>
    <property type="project" value="TreeGrafter"/>
</dbReference>
<comment type="similarity">
    <text evidence="5">Belongs to the class I-like SAM-binding methyltransferase superfamily. RsmB/NOP family.</text>
</comment>
<dbReference type="InterPro" id="IPR048889">
    <property type="entry name" value="NSUN5_RCM1_N"/>
</dbReference>
<keyword evidence="2 5" id="KW-0808">Transferase</keyword>
<dbReference type="FunCoup" id="A0A316YCW7">
    <property type="interactions" value="277"/>
</dbReference>
<keyword evidence="9" id="KW-1185">Reference proteome</keyword>
<dbReference type="Pfam" id="PF21148">
    <property type="entry name" value="NSUN5_fdxn-like"/>
    <property type="match status" value="1"/>
</dbReference>
<feature type="region of interest" description="Disordered" evidence="6">
    <location>
        <begin position="495"/>
        <end position="520"/>
    </location>
</feature>
<dbReference type="AlphaFoldDB" id="A0A316YCW7"/>
<feature type="domain" description="SAM-dependent MTase RsmB/NOP-type" evidence="7">
    <location>
        <begin position="141"/>
        <end position="493"/>
    </location>
</feature>
<dbReference type="STRING" id="215250.A0A316YCW7"/>
<dbReference type="PANTHER" id="PTHR22807:SF4">
    <property type="entry name" value="28S RRNA (CYTOSINE-C(5))-METHYLTRANSFERASE"/>
    <property type="match status" value="1"/>
</dbReference>
<sequence length="520" mass="56864">MSNFYLEAASIIDDVEGRRGSLKSLAALRSAKSGIDAKRLLALAANTLSYKRALTVVLDKAGVLREEAKTLTAAARQSNASALSLTLVLVHDLLFTSRGRIAASMSWPPSAAVTRHAARLKAELVKLQIKEGKVAIKELRTGDKRADRIPRWVRVNERLVRPDELLEALQAQGWTRQEEGQHGLAPKRKSFMVSPHLGGCMLAFHPSQTSNLVEHHLYRDGKIVLQDLASCFPAEILLCEEAKTVADLHVVDATAAPGNKTSHLSALLAKRKGLSRITAFEKSAKRFATLCAQLDRAGALSGSSRCQHTARGAVTAVRSDFMEVNREELADVTHMLLDPSCSGSGIVGRLDHLSSKTALLDERETEEEEQSERLAHLATFQLAMIEFAMGFPSLRRFCYSTCSTHVQENEEVVLKALKTTVAQSRGWKLAGKSSVLPSWPTRGLGSECGSEQGLADAMIRCDPGGSMSDEATTNGHAQLEATNGFFVTCFVRESENKSREKNRKRKARAKVMKAIKRQKA</sequence>
<dbReference type="GeneID" id="37044756"/>
<dbReference type="PANTHER" id="PTHR22807">
    <property type="entry name" value="NOP2 YEAST -RELATED NOL1/NOP2/FMU SUN DOMAIN-CONTAINING"/>
    <property type="match status" value="1"/>
</dbReference>
<dbReference type="InterPro" id="IPR001678">
    <property type="entry name" value="MeTrfase_RsmB-F_NOP2_dom"/>
</dbReference>
<name>A0A316YCW7_9BASI</name>
<evidence type="ECO:0000256" key="3">
    <source>
        <dbReference type="ARBA" id="ARBA00022691"/>
    </source>
</evidence>
<evidence type="ECO:0000256" key="6">
    <source>
        <dbReference type="SAM" id="MobiDB-lite"/>
    </source>
</evidence>
<evidence type="ECO:0000259" key="7">
    <source>
        <dbReference type="PROSITE" id="PS51686"/>
    </source>
</evidence>
<feature type="binding site" evidence="5">
    <location>
        <position position="320"/>
    </location>
    <ligand>
        <name>S-adenosyl-L-methionine</name>
        <dbReference type="ChEBI" id="CHEBI:59789"/>
    </ligand>
</feature>
<feature type="binding site" evidence="5">
    <location>
        <position position="281"/>
    </location>
    <ligand>
        <name>S-adenosyl-L-methionine</name>
        <dbReference type="ChEBI" id="CHEBI:59789"/>
    </ligand>
</feature>
<dbReference type="EMBL" id="KZ819641">
    <property type="protein sequence ID" value="PWN87069.1"/>
    <property type="molecule type" value="Genomic_DNA"/>
</dbReference>
<dbReference type="Proteomes" id="UP000245768">
    <property type="component" value="Unassembled WGS sequence"/>
</dbReference>
<evidence type="ECO:0000256" key="5">
    <source>
        <dbReference type="PROSITE-ProRule" id="PRU01023"/>
    </source>
</evidence>
<dbReference type="SUPFAM" id="SSF53335">
    <property type="entry name" value="S-adenosyl-L-methionine-dependent methyltransferases"/>
    <property type="match status" value="1"/>
</dbReference>
<accession>A0A316YCW7</accession>
<dbReference type="InterPro" id="IPR029063">
    <property type="entry name" value="SAM-dependent_MTases_sf"/>
</dbReference>
<dbReference type="OrthoDB" id="435282at2759"/>
<dbReference type="Pfam" id="PF21153">
    <property type="entry name" value="NSUN5_N"/>
    <property type="match status" value="1"/>
</dbReference>
<dbReference type="InParanoid" id="A0A316YCW7"/>
<dbReference type="GO" id="GO:0005730">
    <property type="term" value="C:nucleolus"/>
    <property type="evidence" value="ECO:0007669"/>
    <property type="project" value="TreeGrafter"/>
</dbReference>
<dbReference type="Pfam" id="PF01189">
    <property type="entry name" value="Methyltr_RsmB-F"/>
    <property type="match status" value="1"/>
</dbReference>
<comment type="caution">
    <text evidence="5">Lacks conserved residue(s) required for the propagation of feature annotation.</text>
</comment>
<keyword evidence="4 5" id="KW-0694">RNA-binding</keyword>